<dbReference type="InterPro" id="IPR001851">
    <property type="entry name" value="ABC_transp_permease"/>
</dbReference>
<dbReference type="Pfam" id="PF02653">
    <property type="entry name" value="BPD_transp_2"/>
    <property type="match status" value="1"/>
</dbReference>
<keyword evidence="2" id="KW-1003">Cell membrane</keyword>
<evidence type="ECO:0000313" key="8">
    <source>
        <dbReference type="Proteomes" id="UP001597353"/>
    </source>
</evidence>
<dbReference type="InterPro" id="IPR043428">
    <property type="entry name" value="LivM-like"/>
</dbReference>
<gene>
    <name evidence="7" type="ORF">ACFSGJ_06500</name>
</gene>
<feature type="transmembrane region" description="Helical" evidence="6">
    <location>
        <begin position="177"/>
        <end position="196"/>
    </location>
</feature>
<feature type="transmembrane region" description="Helical" evidence="6">
    <location>
        <begin position="78"/>
        <end position="97"/>
    </location>
</feature>
<dbReference type="PANTHER" id="PTHR30482">
    <property type="entry name" value="HIGH-AFFINITY BRANCHED-CHAIN AMINO ACID TRANSPORT SYSTEM PERMEASE"/>
    <property type="match status" value="1"/>
</dbReference>
<dbReference type="Proteomes" id="UP001597353">
    <property type="component" value="Unassembled WGS sequence"/>
</dbReference>
<evidence type="ECO:0000313" key="7">
    <source>
        <dbReference type="EMBL" id="MFD1911865.1"/>
    </source>
</evidence>
<feature type="transmembrane region" description="Helical" evidence="6">
    <location>
        <begin position="132"/>
        <end position="150"/>
    </location>
</feature>
<evidence type="ECO:0000256" key="6">
    <source>
        <dbReference type="SAM" id="Phobius"/>
    </source>
</evidence>
<evidence type="ECO:0000256" key="3">
    <source>
        <dbReference type="ARBA" id="ARBA00022692"/>
    </source>
</evidence>
<keyword evidence="8" id="KW-1185">Reference proteome</keyword>
<feature type="transmembrane region" description="Helical" evidence="6">
    <location>
        <begin position="264"/>
        <end position="289"/>
    </location>
</feature>
<protein>
    <submittedName>
        <fullName evidence="7">Branched-chain amino acid ABC transporter permease</fullName>
    </submittedName>
</protein>
<dbReference type="RefSeq" id="WP_390260182.1">
    <property type="nucleotide sequence ID" value="NZ_JBHUGH010000004.1"/>
</dbReference>
<evidence type="ECO:0000256" key="4">
    <source>
        <dbReference type="ARBA" id="ARBA00022989"/>
    </source>
</evidence>
<comment type="caution">
    <text evidence="7">The sequence shown here is derived from an EMBL/GenBank/DDBJ whole genome shotgun (WGS) entry which is preliminary data.</text>
</comment>
<keyword evidence="5 6" id="KW-0472">Membrane</keyword>
<feature type="transmembrane region" description="Helical" evidence="6">
    <location>
        <begin position="298"/>
        <end position="316"/>
    </location>
</feature>
<comment type="subcellular location">
    <subcellularLocation>
        <location evidence="1">Cell membrane</location>
        <topology evidence="1">Multi-pass membrane protein</topology>
    </subcellularLocation>
</comment>
<sequence length="332" mass="36214">MTDMTQTQPRTVRNRPTTGTVLRWLAIAAGIAGLAFLPYVFTAAGHPFLLDALVRMIILAIAAVSLNFLVFTAGLVSFGHAVFFGIGAYAVGISDHYGISNGFFHLAAAITVSGLYALLTGLVVLRTKGVHFLMITLAFSQIVYYIMLGLEEYGGDDGLIIYDPSAFPLLDLGDRLTLYWVAIAVLFAQIFFFVALNRSRFGLVLSAAKGSERRVISSGLHVRKYRLVAYVLSGMLTSLAGVLSANLTGFITPQIMDWMRSGELLFVVTLGGMGTALAPLTGSALFIFLEEILSSMTVYWHFWFGLFLIVAVMFGGKRFMSLVFTALRRTPK</sequence>
<accession>A0ABW4S2Q1</accession>
<keyword evidence="3 6" id="KW-0812">Transmembrane</keyword>
<feature type="transmembrane region" description="Helical" evidence="6">
    <location>
        <begin position="103"/>
        <end position="125"/>
    </location>
</feature>
<dbReference type="PANTHER" id="PTHR30482:SF17">
    <property type="entry name" value="ABC TRANSPORTER ATP-BINDING PROTEIN"/>
    <property type="match status" value="1"/>
</dbReference>
<feature type="transmembrane region" description="Helical" evidence="6">
    <location>
        <begin position="227"/>
        <end position="252"/>
    </location>
</feature>
<name>A0ABW4S2Q1_9RHOB</name>
<evidence type="ECO:0000256" key="1">
    <source>
        <dbReference type="ARBA" id="ARBA00004651"/>
    </source>
</evidence>
<feature type="transmembrane region" description="Helical" evidence="6">
    <location>
        <begin position="53"/>
        <end position="71"/>
    </location>
</feature>
<evidence type="ECO:0000256" key="5">
    <source>
        <dbReference type="ARBA" id="ARBA00023136"/>
    </source>
</evidence>
<proteinExistence type="predicted"/>
<dbReference type="CDD" id="cd06581">
    <property type="entry name" value="TM_PBP1_LivM_like"/>
    <property type="match status" value="1"/>
</dbReference>
<keyword evidence="4 6" id="KW-1133">Transmembrane helix</keyword>
<reference evidence="8" key="1">
    <citation type="journal article" date="2019" name="Int. J. Syst. Evol. Microbiol.">
        <title>The Global Catalogue of Microorganisms (GCM) 10K type strain sequencing project: providing services to taxonomists for standard genome sequencing and annotation.</title>
        <authorList>
            <consortium name="The Broad Institute Genomics Platform"/>
            <consortium name="The Broad Institute Genome Sequencing Center for Infectious Disease"/>
            <person name="Wu L."/>
            <person name="Ma J."/>
        </authorList>
    </citation>
    <scope>NUCLEOTIDE SEQUENCE [LARGE SCALE GENOMIC DNA]</scope>
    <source>
        <strain evidence="8">CGMCC 4.7242</strain>
    </source>
</reference>
<dbReference type="EMBL" id="JBHUGH010000004">
    <property type="protein sequence ID" value="MFD1911865.1"/>
    <property type="molecule type" value="Genomic_DNA"/>
</dbReference>
<feature type="transmembrane region" description="Helical" evidence="6">
    <location>
        <begin position="21"/>
        <end position="41"/>
    </location>
</feature>
<evidence type="ECO:0000256" key="2">
    <source>
        <dbReference type="ARBA" id="ARBA00022475"/>
    </source>
</evidence>
<organism evidence="7 8">
    <name type="scientific">Halodurantibacterium flavum</name>
    <dbReference type="NCBI Taxonomy" id="1382802"/>
    <lineage>
        <taxon>Bacteria</taxon>
        <taxon>Pseudomonadati</taxon>
        <taxon>Pseudomonadota</taxon>
        <taxon>Alphaproteobacteria</taxon>
        <taxon>Rhodobacterales</taxon>
        <taxon>Paracoccaceae</taxon>
        <taxon>Halodurantibacterium</taxon>
    </lineage>
</organism>